<gene>
    <name evidence="1" type="ORF">DXH78_01455</name>
</gene>
<name>A0A371B6Z5_9BRAD</name>
<organism evidence="1 2">
    <name type="scientific">Undibacter mobilis</name>
    <dbReference type="NCBI Taxonomy" id="2292256"/>
    <lineage>
        <taxon>Bacteria</taxon>
        <taxon>Pseudomonadati</taxon>
        <taxon>Pseudomonadota</taxon>
        <taxon>Alphaproteobacteria</taxon>
        <taxon>Hyphomicrobiales</taxon>
        <taxon>Nitrobacteraceae</taxon>
        <taxon>Undibacter</taxon>
    </lineage>
</organism>
<reference evidence="2" key="1">
    <citation type="submission" date="2018-08" db="EMBL/GenBank/DDBJ databases">
        <authorList>
            <person name="Kim S.-J."/>
            <person name="Jung G.-Y."/>
        </authorList>
    </citation>
    <scope>NUCLEOTIDE SEQUENCE [LARGE SCALE GENOMIC DNA]</scope>
    <source>
        <strain evidence="2">GY_H</strain>
    </source>
</reference>
<dbReference type="Proteomes" id="UP000263993">
    <property type="component" value="Unassembled WGS sequence"/>
</dbReference>
<dbReference type="EMBL" id="QRGO01000001">
    <property type="protein sequence ID" value="RDV03369.1"/>
    <property type="molecule type" value="Genomic_DNA"/>
</dbReference>
<dbReference type="AlphaFoldDB" id="A0A371B6Z5"/>
<accession>A0A371B6Z5</accession>
<comment type="caution">
    <text evidence="1">The sequence shown here is derived from an EMBL/GenBank/DDBJ whole genome shotgun (WGS) entry which is preliminary data.</text>
</comment>
<evidence type="ECO:0000313" key="1">
    <source>
        <dbReference type="EMBL" id="RDV03369.1"/>
    </source>
</evidence>
<sequence>MYLTRAFERTPAFYFGNVGTQEKKMASKPWTLGSIRSMNLQLEAACIEPGCGWTASYDVDKMIAEFGADCELPTSQGGLACEHCGAPVDFGLVALKKTA</sequence>
<keyword evidence="2" id="KW-1185">Reference proteome</keyword>
<proteinExistence type="predicted"/>
<evidence type="ECO:0000313" key="2">
    <source>
        <dbReference type="Proteomes" id="UP000263993"/>
    </source>
</evidence>
<protein>
    <submittedName>
        <fullName evidence="1">Uncharacterized protein</fullName>
    </submittedName>
</protein>